<reference evidence="6" key="1">
    <citation type="submission" date="2016-04" db="EMBL/GenBank/DDBJ databases">
        <title>Complete Genome Sequences of Twelve Strains of a Stable Defined Moderately Diverse Mouse Microbiota 2 (sDMDMm2).</title>
        <authorList>
            <person name="Uchimura Y."/>
            <person name="Wyss M."/>
            <person name="Brugiroux S."/>
            <person name="Limenitakis J.P."/>
            <person name="Stecher B."/>
            <person name="McCoy K.D."/>
            <person name="Macpherson A.J."/>
        </authorList>
    </citation>
    <scope>NUCLEOTIDE SEQUENCE [LARGE SCALE GENOMIC DNA]</scope>
    <source>
        <strain evidence="6">YL27</strain>
    </source>
</reference>
<gene>
    <name evidence="5" type="ORF">A4V02_00925</name>
</gene>
<evidence type="ECO:0000256" key="2">
    <source>
        <dbReference type="ARBA" id="ARBA00021980"/>
    </source>
</evidence>
<dbReference type="GO" id="GO:0006152">
    <property type="term" value="P:purine nucleoside catabolic process"/>
    <property type="evidence" value="ECO:0007669"/>
    <property type="project" value="TreeGrafter"/>
</dbReference>
<evidence type="ECO:0000256" key="1">
    <source>
        <dbReference type="ARBA" id="ARBA00011888"/>
    </source>
</evidence>
<dbReference type="InterPro" id="IPR000845">
    <property type="entry name" value="Nucleoside_phosphorylase_d"/>
</dbReference>
<keyword evidence="6" id="KW-1185">Reference proteome</keyword>
<dbReference type="PANTHER" id="PTHR43691">
    <property type="entry name" value="URIDINE PHOSPHORYLASE"/>
    <property type="match status" value="1"/>
</dbReference>
<dbReference type="Gene3D" id="3.40.50.1580">
    <property type="entry name" value="Nucleoside phosphorylase domain"/>
    <property type="match status" value="1"/>
</dbReference>
<dbReference type="RefSeq" id="WP_068959845.1">
    <property type="nucleotide sequence ID" value="NZ_CAJTAP010000008.1"/>
</dbReference>
<dbReference type="GO" id="GO:0004850">
    <property type="term" value="F:uridine phosphorylase activity"/>
    <property type="evidence" value="ECO:0007669"/>
    <property type="project" value="UniProtKB-EC"/>
</dbReference>
<comment type="catalytic activity">
    <reaction evidence="3">
        <text>uridine + phosphate = alpha-D-ribose 1-phosphate + uracil</text>
        <dbReference type="Rhea" id="RHEA:24388"/>
        <dbReference type="ChEBI" id="CHEBI:16704"/>
        <dbReference type="ChEBI" id="CHEBI:17568"/>
        <dbReference type="ChEBI" id="CHEBI:43474"/>
        <dbReference type="ChEBI" id="CHEBI:57720"/>
        <dbReference type="EC" id="2.4.2.3"/>
    </reaction>
</comment>
<accession>A0A1B1S6M1</accession>
<evidence type="ECO:0000259" key="4">
    <source>
        <dbReference type="Pfam" id="PF01048"/>
    </source>
</evidence>
<organism evidence="5 6">
    <name type="scientific">Muribaculum intestinale</name>
    <dbReference type="NCBI Taxonomy" id="1796646"/>
    <lineage>
        <taxon>Bacteria</taxon>
        <taxon>Pseudomonadati</taxon>
        <taxon>Bacteroidota</taxon>
        <taxon>Bacteroidia</taxon>
        <taxon>Bacteroidales</taxon>
        <taxon>Muribaculaceae</taxon>
        <taxon>Muribaculum</taxon>
    </lineage>
</organism>
<sequence length="292" mass="32174">MTSPRRIGASEMIINPDGSIFHLHLLPEQLTDRIILVGDPARVDMVASFFDTKTFEVSSREFHTIGGTYKGKPIMCISHGIGPDNIDIVLNELDALANIDFATREVKPHHRTLTLVRIGTSGALQPELIVGTPVIAAHSIGFDGVLNYYAGRNSVSDLDYEKAFCEYVGWNPLWAAPYVVPADKELVEQIGRDDMVRGHTISAVGFYGPQGRELRLPLANPDLNSRIEAFRYKGEPVTNYEMESAPLQGLALLMGHRAMTVCSIIANRVSTQATPNYKTAVRDLIATVLDRI</sequence>
<dbReference type="GO" id="GO:0004731">
    <property type="term" value="F:purine-nucleoside phosphorylase activity"/>
    <property type="evidence" value="ECO:0007669"/>
    <property type="project" value="TreeGrafter"/>
</dbReference>
<dbReference type="AlphaFoldDB" id="A0A1B1S6M1"/>
<evidence type="ECO:0000256" key="3">
    <source>
        <dbReference type="ARBA" id="ARBA00048447"/>
    </source>
</evidence>
<accession>A0A1Z2XF64</accession>
<dbReference type="KEGG" id="pary:A4V02_00925"/>
<evidence type="ECO:0000313" key="5">
    <source>
        <dbReference type="EMBL" id="ANU62446.1"/>
    </source>
</evidence>
<dbReference type="Pfam" id="PF01048">
    <property type="entry name" value="PNP_UDP_1"/>
    <property type="match status" value="1"/>
</dbReference>
<dbReference type="GO" id="GO:0005829">
    <property type="term" value="C:cytosol"/>
    <property type="evidence" value="ECO:0007669"/>
    <property type="project" value="TreeGrafter"/>
</dbReference>
<dbReference type="SUPFAM" id="SSF53167">
    <property type="entry name" value="Purine and uridine phosphorylases"/>
    <property type="match status" value="1"/>
</dbReference>
<dbReference type="EMBL" id="CP015402">
    <property type="protein sequence ID" value="ANU62446.1"/>
    <property type="molecule type" value="Genomic_DNA"/>
</dbReference>
<protein>
    <recommendedName>
        <fullName evidence="2">Uridine phosphorylase</fullName>
        <ecNumber evidence="1">2.4.2.3</ecNumber>
    </recommendedName>
</protein>
<dbReference type="PANTHER" id="PTHR43691:SF11">
    <property type="entry name" value="FI09636P-RELATED"/>
    <property type="match status" value="1"/>
</dbReference>
<dbReference type="CDD" id="cd00436">
    <property type="entry name" value="UP_TbUP-like"/>
    <property type="match status" value="1"/>
</dbReference>
<dbReference type="STRING" id="1796646.A4V02_00925"/>
<dbReference type="EC" id="2.4.2.3" evidence="1"/>
<name>A0A1B1S6M1_9BACT</name>
<feature type="domain" description="Nucleoside phosphorylase" evidence="4">
    <location>
        <begin position="33"/>
        <end position="271"/>
    </location>
</feature>
<evidence type="ECO:0000313" key="6">
    <source>
        <dbReference type="Proteomes" id="UP000186351"/>
    </source>
</evidence>
<dbReference type="Proteomes" id="UP000186351">
    <property type="component" value="Chromosome"/>
</dbReference>
<dbReference type="OrthoDB" id="9772602at2"/>
<dbReference type="GeneID" id="65535399"/>
<proteinExistence type="predicted"/>
<dbReference type="InterPro" id="IPR035994">
    <property type="entry name" value="Nucleoside_phosphorylase_sf"/>
</dbReference>